<sequence length="93" mass="10296">MCVTERRLAALKRQKSKKDLVQSLSEKHRSCMEQLLLGAEVVPEDPSLLAEHRANALLRCMAPERQAISLSELVELLKADLLAQTVEGTADAE</sequence>
<dbReference type="InterPro" id="IPR028039">
    <property type="entry name" value="CCDC32"/>
</dbReference>
<dbReference type="Pfam" id="PF14989">
    <property type="entry name" value="CCDC32"/>
    <property type="match status" value="1"/>
</dbReference>
<keyword evidence="2" id="KW-1185">Reference proteome</keyword>
<comment type="caution">
    <text evidence="1">The sequence shown here is derived from an EMBL/GenBank/DDBJ whole genome shotgun (WGS) entry which is preliminary data.</text>
</comment>
<name>A0ABQ9G5Y9_9NEOP</name>
<organism evidence="1 2">
    <name type="scientific">Dryococelus australis</name>
    <dbReference type="NCBI Taxonomy" id="614101"/>
    <lineage>
        <taxon>Eukaryota</taxon>
        <taxon>Metazoa</taxon>
        <taxon>Ecdysozoa</taxon>
        <taxon>Arthropoda</taxon>
        <taxon>Hexapoda</taxon>
        <taxon>Insecta</taxon>
        <taxon>Pterygota</taxon>
        <taxon>Neoptera</taxon>
        <taxon>Polyneoptera</taxon>
        <taxon>Phasmatodea</taxon>
        <taxon>Verophasmatodea</taxon>
        <taxon>Anareolatae</taxon>
        <taxon>Phasmatidae</taxon>
        <taxon>Eurycanthinae</taxon>
        <taxon>Dryococelus</taxon>
    </lineage>
</organism>
<accession>A0ABQ9G5Y9</accession>
<evidence type="ECO:0000313" key="1">
    <source>
        <dbReference type="EMBL" id="KAJ8867870.1"/>
    </source>
</evidence>
<reference evidence="1 2" key="1">
    <citation type="submission" date="2023-02" db="EMBL/GenBank/DDBJ databases">
        <title>LHISI_Scaffold_Assembly.</title>
        <authorList>
            <person name="Stuart O.P."/>
            <person name="Cleave R."/>
            <person name="Magrath M.J.L."/>
            <person name="Mikheyev A.S."/>
        </authorList>
    </citation>
    <scope>NUCLEOTIDE SEQUENCE [LARGE SCALE GENOMIC DNA]</scope>
    <source>
        <strain evidence="1">Daus_M_001</strain>
        <tissue evidence="1">Leg muscle</tissue>
    </source>
</reference>
<gene>
    <name evidence="1" type="ORF">PR048_031675</name>
</gene>
<proteinExistence type="predicted"/>
<evidence type="ECO:0000313" key="2">
    <source>
        <dbReference type="Proteomes" id="UP001159363"/>
    </source>
</evidence>
<protein>
    <submittedName>
        <fullName evidence="1">Uncharacterized protein</fullName>
    </submittedName>
</protein>
<dbReference type="Proteomes" id="UP001159363">
    <property type="component" value="Chromosome 14"/>
</dbReference>
<dbReference type="EMBL" id="JARBHB010000015">
    <property type="protein sequence ID" value="KAJ8867870.1"/>
    <property type="molecule type" value="Genomic_DNA"/>
</dbReference>